<dbReference type="RefSeq" id="XP_013318262.1">
    <property type="nucleotide sequence ID" value="XM_013462808.1"/>
</dbReference>
<feature type="transmembrane region" description="Helical" evidence="1">
    <location>
        <begin position="45"/>
        <end position="64"/>
    </location>
</feature>
<proteinExistence type="predicted"/>
<keyword evidence="1" id="KW-0472">Membrane</keyword>
<feature type="transmembrane region" description="Helical" evidence="1">
    <location>
        <begin position="118"/>
        <end position="136"/>
    </location>
</feature>
<evidence type="ECO:0000313" key="2">
    <source>
        <dbReference type="EMBL" id="KIW57678.1"/>
    </source>
</evidence>
<protein>
    <submittedName>
        <fullName evidence="2">Uncharacterized protein</fullName>
    </submittedName>
</protein>
<keyword evidence="3" id="KW-1185">Reference proteome</keyword>
<dbReference type="OrthoDB" id="4121249at2759"/>
<feature type="transmembrane region" description="Helical" evidence="1">
    <location>
        <begin position="14"/>
        <end position="33"/>
    </location>
</feature>
<feature type="transmembrane region" description="Helical" evidence="1">
    <location>
        <begin position="341"/>
        <end position="360"/>
    </location>
</feature>
<feature type="transmembrane region" description="Helical" evidence="1">
    <location>
        <begin position="70"/>
        <end position="90"/>
    </location>
</feature>
<evidence type="ECO:0000313" key="3">
    <source>
        <dbReference type="Proteomes" id="UP000054342"/>
    </source>
</evidence>
<accession>A0A0D2EPZ4</accession>
<dbReference type="Proteomes" id="UP000054342">
    <property type="component" value="Unassembled WGS sequence"/>
</dbReference>
<gene>
    <name evidence="2" type="ORF">PV05_02244</name>
</gene>
<dbReference type="STRING" id="348802.A0A0D2EPZ4"/>
<feature type="transmembrane region" description="Helical" evidence="1">
    <location>
        <begin position="177"/>
        <end position="200"/>
    </location>
</feature>
<feature type="transmembrane region" description="Helical" evidence="1">
    <location>
        <begin position="372"/>
        <end position="394"/>
    </location>
</feature>
<dbReference type="HOGENOM" id="CLU_386855_0_0_1"/>
<dbReference type="EMBL" id="KN847318">
    <property type="protein sequence ID" value="KIW57678.1"/>
    <property type="molecule type" value="Genomic_DNA"/>
</dbReference>
<sequence>MANDTCYVPGNSDLYGLGIRTGIYLQWVSSLIANNCYPEEVPTLLVTNTIFLIAVCIATLKLTADSSLKQAEYLVLLRVLYGFLLTVLTVNGTRVRRREEESTFVNRKDELGSIASRNLRRALTVGIICFSIWYWASEANVGARDSACRTYGFLFTKIPLSSEFYRNVELTFSALLLIHHIIQFLIGIAILAGLAIIAMIRVRRQGRFAWSVLLNWRLWAAFNDDQTNAVVALLCKALPNLFGRAFRQISRKKGMAKEPKEGHIKPNFFEKRGYPEIGNALAESLMLRAAMVFLYLPLRKSKIWPRLERNRASLTFLKACGKSVHRTFQFLKNLYPQALNILYLVWAVVGIELTLIWNNVSDVYTIQSTGQLIPFLTGILSMAEAIWGLWLNYLKQRRSYLRFRDHWHNPKHIPLKKDEAWWNYPAVKRGLKLKADPFYENASRSARHSISAIDQLPKVPRYVPRSEEEVEQAKRSKAIRAYKPWYIDATDVLVEDANGGTHKFLDRQIEVEYPLGGGRYEIRKYGRWSCNQSLVDESTDLAKREDAEDPLVPTGYWEYPTPKGNIARFWDQRYGHRSRSCPELWFIDDSESVEGGGFSRHSSASNLRWLAEHGRLRSAASFHPTPVAARLVVAGVDLTEPFHRLQPASPPGLHKVYSVSSWHSSRSGSRRGRSRRRNKHDWFASLSTLDSESSMSDAEVMPRRYEIWDPEAQY</sequence>
<evidence type="ECO:0000256" key="1">
    <source>
        <dbReference type="SAM" id="Phobius"/>
    </source>
</evidence>
<reference evidence="2 3" key="1">
    <citation type="submission" date="2015-01" db="EMBL/GenBank/DDBJ databases">
        <title>The Genome Sequence of Exophiala xenobiotica CBS118157.</title>
        <authorList>
            <consortium name="The Broad Institute Genomics Platform"/>
            <person name="Cuomo C."/>
            <person name="de Hoog S."/>
            <person name="Gorbushina A."/>
            <person name="Stielow B."/>
            <person name="Teixiera M."/>
            <person name="Abouelleil A."/>
            <person name="Chapman S.B."/>
            <person name="Priest M."/>
            <person name="Young S.K."/>
            <person name="Wortman J."/>
            <person name="Nusbaum C."/>
            <person name="Birren B."/>
        </authorList>
    </citation>
    <scope>NUCLEOTIDE SEQUENCE [LARGE SCALE GENOMIC DNA]</scope>
    <source>
        <strain evidence="2 3">CBS 118157</strain>
    </source>
</reference>
<organism evidence="2 3">
    <name type="scientific">Exophiala xenobiotica</name>
    <dbReference type="NCBI Taxonomy" id="348802"/>
    <lineage>
        <taxon>Eukaryota</taxon>
        <taxon>Fungi</taxon>
        <taxon>Dikarya</taxon>
        <taxon>Ascomycota</taxon>
        <taxon>Pezizomycotina</taxon>
        <taxon>Eurotiomycetes</taxon>
        <taxon>Chaetothyriomycetidae</taxon>
        <taxon>Chaetothyriales</taxon>
        <taxon>Herpotrichiellaceae</taxon>
        <taxon>Exophiala</taxon>
    </lineage>
</organism>
<name>A0A0D2EPZ4_9EURO</name>
<dbReference type="GeneID" id="25324152"/>
<keyword evidence="1" id="KW-0812">Transmembrane</keyword>
<keyword evidence="1" id="KW-1133">Transmembrane helix</keyword>
<dbReference type="AlphaFoldDB" id="A0A0D2EPZ4"/>